<dbReference type="RefSeq" id="XP_018063847.1">
    <property type="nucleotide sequence ID" value="XM_018223160.1"/>
</dbReference>
<dbReference type="Proteomes" id="UP000070700">
    <property type="component" value="Unassembled WGS sequence"/>
</dbReference>
<dbReference type="InParanoid" id="A0A132BAQ0"/>
<evidence type="ECO:0000313" key="2">
    <source>
        <dbReference type="Proteomes" id="UP000070700"/>
    </source>
</evidence>
<dbReference type="EMBL" id="KQ947432">
    <property type="protein sequence ID" value="KUJ09492.1"/>
    <property type="molecule type" value="Genomic_DNA"/>
</dbReference>
<organism evidence="1 2">
    <name type="scientific">Mollisia scopiformis</name>
    <name type="common">Conifer needle endophyte fungus</name>
    <name type="synonym">Phialocephala scopiformis</name>
    <dbReference type="NCBI Taxonomy" id="149040"/>
    <lineage>
        <taxon>Eukaryota</taxon>
        <taxon>Fungi</taxon>
        <taxon>Dikarya</taxon>
        <taxon>Ascomycota</taxon>
        <taxon>Pezizomycotina</taxon>
        <taxon>Leotiomycetes</taxon>
        <taxon>Helotiales</taxon>
        <taxon>Mollisiaceae</taxon>
        <taxon>Mollisia</taxon>
    </lineage>
</organism>
<reference evidence="1 2" key="1">
    <citation type="submission" date="2015-10" db="EMBL/GenBank/DDBJ databases">
        <title>Full genome of DAOMC 229536 Phialocephala scopiformis, a fungal endophyte of spruce producing the potent anti-insectan compound rugulosin.</title>
        <authorList>
            <consortium name="DOE Joint Genome Institute"/>
            <person name="Walker A.K."/>
            <person name="Frasz S.L."/>
            <person name="Seifert K.A."/>
            <person name="Miller J.D."/>
            <person name="Mondo S.J."/>
            <person name="Labutti K."/>
            <person name="Lipzen A."/>
            <person name="Dockter R."/>
            <person name="Kennedy M."/>
            <person name="Grigoriev I.V."/>
            <person name="Spatafora J.W."/>
        </authorList>
    </citation>
    <scope>NUCLEOTIDE SEQUENCE [LARGE SCALE GENOMIC DNA]</scope>
    <source>
        <strain evidence="1 2">CBS 120377</strain>
    </source>
</reference>
<accession>A0A132BAQ0</accession>
<protein>
    <submittedName>
        <fullName evidence="1">Uncharacterized protein</fullName>
    </submittedName>
</protein>
<dbReference type="KEGG" id="psco:LY89DRAFT_788339"/>
<dbReference type="GeneID" id="28832886"/>
<gene>
    <name evidence="1" type="ORF">LY89DRAFT_788339</name>
</gene>
<evidence type="ECO:0000313" key="1">
    <source>
        <dbReference type="EMBL" id="KUJ09492.1"/>
    </source>
</evidence>
<keyword evidence="2" id="KW-1185">Reference proteome</keyword>
<sequence length="184" mass="20741">MSSSQQLSTVWDSHIPRPDADLETRLRCVLLDFFYPLPPTPIQGPFFTMSFKLCVLIQMLASEFPEYFLDTEPHVHSIRFSIETSLGRADRDLQLDVPMFCIIEAKATAMRAKYTILEGLNSGILFSIQASIVVMWPACVNVAFPVGWGWDSIVSILKHEGGSKYDQVGEERSAFMYDNNLNPG</sequence>
<name>A0A132BAQ0_MOLSC</name>
<proteinExistence type="predicted"/>
<dbReference type="AlphaFoldDB" id="A0A132BAQ0"/>